<accession>A0A1C6W604</accession>
<dbReference type="AlphaFoldDB" id="A0A1C6W604"/>
<feature type="transmembrane region" description="Helical" evidence="2">
    <location>
        <begin position="358"/>
        <end position="383"/>
    </location>
</feature>
<keyword evidence="2" id="KW-1133">Transmembrane helix</keyword>
<feature type="transmembrane region" description="Helical" evidence="2">
    <location>
        <begin position="152"/>
        <end position="173"/>
    </location>
</feature>
<feature type="region of interest" description="Disordered" evidence="1">
    <location>
        <begin position="450"/>
        <end position="479"/>
    </location>
</feature>
<feature type="transmembrane region" description="Helical" evidence="2">
    <location>
        <begin position="180"/>
        <end position="201"/>
    </location>
</feature>
<dbReference type="OrthoDB" id="7068577at2"/>
<evidence type="ECO:0000256" key="1">
    <source>
        <dbReference type="SAM" id="MobiDB-lite"/>
    </source>
</evidence>
<keyword evidence="2" id="KW-0472">Membrane</keyword>
<dbReference type="STRING" id="47871.GA0070608_6307"/>
<feature type="transmembrane region" description="Helical" evidence="2">
    <location>
        <begin position="419"/>
        <end position="437"/>
    </location>
</feature>
<keyword evidence="2" id="KW-0812">Transmembrane</keyword>
<organism evidence="3 4">
    <name type="scientific">Micromonospora peucetia</name>
    <dbReference type="NCBI Taxonomy" id="47871"/>
    <lineage>
        <taxon>Bacteria</taxon>
        <taxon>Bacillati</taxon>
        <taxon>Actinomycetota</taxon>
        <taxon>Actinomycetes</taxon>
        <taxon>Micromonosporales</taxon>
        <taxon>Micromonosporaceae</taxon>
        <taxon>Micromonospora</taxon>
    </lineage>
</organism>
<reference evidence="3 4" key="1">
    <citation type="submission" date="2016-06" db="EMBL/GenBank/DDBJ databases">
        <authorList>
            <person name="Kjaerup R.B."/>
            <person name="Dalgaard T.S."/>
            <person name="Juul-Madsen H.R."/>
        </authorList>
    </citation>
    <scope>NUCLEOTIDE SEQUENCE [LARGE SCALE GENOMIC DNA]</scope>
    <source>
        <strain evidence="3 4">DSM 43363</strain>
    </source>
</reference>
<feature type="transmembrane region" description="Helical" evidence="2">
    <location>
        <begin position="207"/>
        <end position="225"/>
    </location>
</feature>
<name>A0A1C6W604_9ACTN</name>
<feature type="transmembrane region" description="Helical" evidence="2">
    <location>
        <begin position="237"/>
        <end position="254"/>
    </location>
</feature>
<evidence type="ECO:0000313" key="3">
    <source>
        <dbReference type="EMBL" id="SCL73987.1"/>
    </source>
</evidence>
<feature type="transmembrane region" description="Helical" evidence="2">
    <location>
        <begin position="395"/>
        <end position="413"/>
    </location>
</feature>
<feature type="transmembrane region" description="Helical" evidence="2">
    <location>
        <begin position="21"/>
        <end position="46"/>
    </location>
</feature>
<evidence type="ECO:0000313" key="4">
    <source>
        <dbReference type="Proteomes" id="UP000199343"/>
    </source>
</evidence>
<evidence type="ECO:0008006" key="5">
    <source>
        <dbReference type="Google" id="ProtNLM"/>
    </source>
</evidence>
<dbReference type="Proteomes" id="UP000199343">
    <property type="component" value="Unassembled WGS sequence"/>
</dbReference>
<gene>
    <name evidence="3" type="ORF">GA0070608_6307</name>
</gene>
<dbReference type="RefSeq" id="WP_091633594.1">
    <property type="nucleotide sequence ID" value="NZ_FMIC01000002.1"/>
</dbReference>
<protein>
    <recommendedName>
        <fullName evidence="5">Oligosaccharide repeat unit polymerase</fullName>
    </recommendedName>
</protein>
<evidence type="ECO:0000256" key="2">
    <source>
        <dbReference type="SAM" id="Phobius"/>
    </source>
</evidence>
<proteinExistence type="predicted"/>
<feature type="transmembrane region" description="Helical" evidence="2">
    <location>
        <begin position="100"/>
        <end position="121"/>
    </location>
</feature>
<feature type="transmembrane region" description="Helical" evidence="2">
    <location>
        <begin position="58"/>
        <end position="79"/>
    </location>
</feature>
<dbReference type="EMBL" id="FMIC01000002">
    <property type="protein sequence ID" value="SCL73987.1"/>
    <property type="molecule type" value="Genomic_DNA"/>
</dbReference>
<sequence length="479" mass="51992">MTTTIVKRATSHGARQDGAHGWALAYIPLKLAVIYLVGTYGLFLTLGRAAESPNLMKLTLFVSAATGALCVGYVMHVALRSSPTAFGATVGRRHAPPRTLVVVSATYVLLLGIAQLNVIGISSPTELAHAVTNPGERYFLQLQQEGQFSRPVQLLTLLAALYPLLIPVAVLHWSRLGRLLQLYVLGSLTTFAVYYMAIGILKGLGDMLIWWAASYLLLLGSRSIRPARAMKLTNWRHLAAFAAMLVIFLGYMSFNQSDRARTSGQGPAVQGSPVVAGLIGDDLAAGLAVTISYPTHGYLGLSHNLSVPFEWAKGTGSSPALGSYLEQYTPFDPQFERRYTARTEVATGWPDGMYWSTIYPWLASDLTYPGAVCLMAVVGWFLAKFWREAVLQRRVLSMALFGQLALLIAFVPANNQLGQTRPALIAFVSLCALSVFARIQRRVSLTAEPAESSLPTGRHHRPTTSGATRGRRPDSVLTA</sequence>